<organism evidence="1 2">
    <name type="scientific">Choristoneura fumiferana</name>
    <name type="common">Spruce budworm moth</name>
    <name type="synonym">Archips fumiferana</name>
    <dbReference type="NCBI Taxonomy" id="7141"/>
    <lineage>
        <taxon>Eukaryota</taxon>
        <taxon>Metazoa</taxon>
        <taxon>Ecdysozoa</taxon>
        <taxon>Arthropoda</taxon>
        <taxon>Hexapoda</taxon>
        <taxon>Insecta</taxon>
        <taxon>Pterygota</taxon>
        <taxon>Neoptera</taxon>
        <taxon>Endopterygota</taxon>
        <taxon>Lepidoptera</taxon>
        <taxon>Glossata</taxon>
        <taxon>Ditrysia</taxon>
        <taxon>Tortricoidea</taxon>
        <taxon>Tortricidae</taxon>
        <taxon>Tortricinae</taxon>
        <taxon>Choristoneura</taxon>
    </lineage>
</organism>
<comment type="caution">
    <text evidence="1">The sequence shown here is derived from an EMBL/GenBank/DDBJ whole genome shotgun (WGS) entry which is preliminary data.</text>
</comment>
<name>A0ACC0JIA1_CHOFU</name>
<dbReference type="EMBL" id="CM046122">
    <property type="protein sequence ID" value="KAI8423881.1"/>
    <property type="molecule type" value="Genomic_DNA"/>
</dbReference>
<keyword evidence="2" id="KW-1185">Reference proteome</keyword>
<evidence type="ECO:0000313" key="2">
    <source>
        <dbReference type="Proteomes" id="UP001064048"/>
    </source>
</evidence>
<dbReference type="Proteomes" id="UP001064048">
    <property type="component" value="Chromosome 22"/>
</dbReference>
<accession>A0ACC0JIA1</accession>
<evidence type="ECO:0000313" key="1">
    <source>
        <dbReference type="EMBL" id="KAI8423881.1"/>
    </source>
</evidence>
<gene>
    <name evidence="1" type="ORF">MSG28_012882</name>
</gene>
<proteinExistence type="predicted"/>
<sequence length="401" mass="45003">MVWLESQALVPPPTMSENVMAELPQTYKLSDEEKKYLDTHGFLVIKELIDFSTLYSCKQRFSQICKGVVDKGSMLIVKEPSLIATGATGEDLINKAQDIHYDDVFSLYTESPRLLDVMSQLIGDDLSVMHSMLINKPPGTSRHPPHQDLFYFPFRPTEWIMAAWTAIDHVTRDNGCLYVIPGSHRDNTLYEHGTAPVVGPCARSARIATTILLANPAVKQQCLHCCVSAWRNSNRLYHGILDEEAVAPLHRRVHLEMSPGDTVLFHPLLVHGSGPNVSKVPPSQPIYVPLLGTGLSEQEGLGHSSHAGPVRIGNFARTIESLRRCLWAVVISYHQETLTHLLRYRKAITAHYANSHCRFEEASGQLAHEIEAESKKKGFDISYTDVWLYKRKHVKGVHSKL</sequence>
<protein>
    <submittedName>
        <fullName evidence="1">Uncharacterized protein</fullName>
    </submittedName>
</protein>
<reference evidence="1 2" key="1">
    <citation type="journal article" date="2022" name="Genome Biol. Evol.">
        <title>The Spruce Budworm Genome: Reconstructing the Evolutionary History of Antifreeze Proteins.</title>
        <authorList>
            <person name="Beliveau C."/>
            <person name="Gagne P."/>
            <person name="Picq S."/>
            <person name="Vernygora O."/>
            <person name="Keeling C.I."/>
            <person name="Pinkney K."/>
            <person name="Doucet D."/>
            <person name="Wen F."/>
            <person name="Johnston J.S."/>
            <person name="Maaroufi H."/>
            <person name="Boyle B."/>
            <person name="Laroche J."/>
            <person name="Dewar K."/>
            <person name="Juretic N."/>
            <person name="Blackburn G."/>
            <person name="Nisole A."/>
            <person name="Brunet B."/>
            <person name="Brandao M."/>
            <person name="Lumley L."/>
            <person name="Duan J."/>
            <person name="Quan G."/>
            <person name="Lucarotti C.J."/>
            <person name="Roe A.D."/>
            <person name="Sperling F.A.H."/>
            <person name="Levesque R.C."/>
            <person name="Cusson M."/>
        </authorList>
    </citation>
    <scope>NUCLEOTIDE SEQUENCE [LARGE SCALE GENOMIC DNA]</scope>
    <source>
        <strain evidence="1">Glfc:IPQL:Cfum</strain>
    </source>
</reference>